<evidence type="ECO:0000313" key="1">
    <source>
        <dbReference type="EMBL" id="KKM91752.1"/>
    </source>
</evidence>
<dbReference type="EMBL" id="LAZR01006492">
    <property type="protein sequence ID" value="KKM91752.1"/>
    <property type="molecule type" value="Genomic_DNA"/>
</dbReference>
<reference evidence="1" key="1">
    <citation type="journal article" date="2015" name="Nature">
        <title>Complex archaea that bridge the gap between prokaryotes and eukaryotes.</title>
        <authorList>
            <person name="Spang A."/>
            <person name="Saw J.H."/>
            <person name="Jorgensen S.L."/>
            <person name="Zaremba-Niedzwiedzka K."/>
            <person name="Martijn J."/>
            <person name="Lind A.E."/>
            <person name="van Eijk R."/>
            <person name="Schleper C."/>
            <person name="Guy L."/>
            <person name="Ettema T.J."/>
        </authorList>
    </citation>
    <scope>NUCLEOTIDE SEQUENCE</scope>
</reference>
<proteinExistence type="predicted"/>
<sequence length="101" mass="11429">MGLVDEIVELKDRVSFLEQQVVELLRGSHYGGGSAPMQRRIDARVRKENRRLTKAISKQATEDKVLPALQRMSQLHVKKMKLQRIPGTPGDMCDAGKRCTK</sequence>
<protein>
    <submittedName>
        <fullName evidence="1">Uncharacterized protein</fullName>
    </submittedName>
</protein>
<dbReference type="AlphaFoldDB" id="A0A0F9PEG6"/>
<name>A0A0F9PEG6_9ZZZZ</name>
<organism evidence="1">
    <name type="scientific">marine sediment metagenome</name>
    <dbReference type="NCBI Taxonomy" id="412755"/>
    <lineage>
        <taxon>unclassified sequences</taxon>
        <taxon>metagenomes</taxon>
        <taxon>ecological metagenomes</taxon>
    </lineage>
</organism>
<gene>
    <name evidence="1" type="ORF">LCGC14_1225470</name>
</gene>
<accession>A0A0F9PEG6</accession>
<comment type="caution">
    <text evidence="1">The sequence shown here is derived from an EMBL/GenBank/DDBJ whole genome shotgun (WGS) entry which is preliminary data.</text>
</comment>